<dbReference type="Gene3D" id="2.20.100.10">
    <property type="entry name" value="Thrombospondin type-1 (TSP1) repeat"/>
    <property type="match status" value="1"/>
</dbReference>
<comment type="subcellular location">
    <subcellularLocation>
        <location evidence="1">Secreted</location>
    </subcellularLocation>
</comment>
<dbReference type="Pfam" id="PF19030">
    <property type="entry name" value="TSP1_ADAMTS"/>
    <property type="match status" value="3"/>
</dbReference>
<dbReference type="AlphaFoldDB" id="A0AA36FCF8"/>
<evidence type="ECO:0000313" key="5">
    <source>
        <dbReference type="Proteomes" id="UP001162480"/>
    </source>
</evidence>
<gene>
    <name evidence="4" type="ORF">OCTVUL_1B000291</name>
</gene>
<dbReference type="GO" id="GO:0030198">
    <property type="term" value="P:extracellular matrix organization"/>
    <property type="evidence" value="ECO:0007669"/>
    <property type="project" value="TreeGrafter"/>
</dbReference>
<dbReference type="InterPro" id="IPR050439">
    <property type="entry name" value="ADAMTS_ADAMTS-like"/>
</dbReference>
<dbReference type="InterPro" id="IPR036383">
    <property type="entry name" value="TSP1_rpt_sf"/>
</dbReference>
<evidence type="ECO:0000259" key="3">
    <source>
        <dbReference type="PROSITE" id="PS50835"/>
    </source>
</evidence>
<dbReference type="InterPro" id="IPR013783">
    <property type="entry name" value="Ig-like_fold"/>
</dbReference>
<proteinExistence type="predicted"/>
<dbReference type="Gene3D" id="2.60.40.10">
    <property type="entry name" value="Immunoglobulins"/>
    <property type="match status" value="1"/>
</dbReference>
<evidence type="ECO:0000256" key="1">
    <source>
        <dbReference type="ARBA" id="ARBA00004613"/>
    </source>
</evidence>
<dbReference type="GO" id="GO:0005576">
    <property type="term" value="C:extracellular region"/>
    <property type="evidence" value="ECO:0007669"/>
    <property type="project" value="UniProtKB-SubCell"/>
</dbReference>
<dbReference type="GO" id="GO:0031012">
    <property type="term" value="C:extracellular matrix"/>
    <property type="evidence" value="ECO:0007669"/>
    <property type="project" value="TreeGrafter"/>
</dbReference>
<accession>A0AA36FCF8</accession>
<dbReference type="EMBL" id="OX597828">
    <property type="protein sequence ID" value="CAI9733956.1"/>
    <property type="molecule type" value="Genomic_DNA"/>
</dbReference>
<dbReference type="PANTHER" id="PTHR13723">
    <property type="entry name" value="ADAMTS A DISINTEGRIN AND METALLOPROTEASE WITH THROMBOSPONDIN MOTIFS PROTEASE"/>
    <property type="match status" value="1"/>
</dbReference>
<keyword evidence="5" id="KW-1185">Reference proteome</keyword>
<dbReference type="InterPro" id="IPR036179">
    <property type="entry name" value="Ig-like_dom_sf"/>
</dbReference>
<evidence type="ECO:0000313" key="4">
    <source>
        <dbReference type="EMBL" id="CAI9733956.1"/>
    </source>
</evidence>
<reference evidence="4" key="1">
    <citation type="submission" date="2023-08" db="EMBL/GenBank/DDBJ databases">
        <authorList>
            <person name="Alioto T."/>
            <person name="Alioto T."/>
            <person name="Gomez Garrido J."/>
        </authorList>
    </citation>
    <scope>NUCLEOTIDE SEQUENCE</scope>
</reference>
<protein>
    <submittedName>
        <fullName evidence="4">3 isoform X2</fullName>
    </submittedName>
</protein>
<dbReference type="SUPFAM" id="SSF82895">
    <property type="entry name" value="TSP-1 type 1 repeat"/>
    <property type="match status" value="3"/>
</dbReference>
<dbReference type="GO" id="GO:0004222">
    <property type="term" value="F:metalloendopeptidase activity"/>
    <property type="evidence" value="ECO:0007669"/>
    <property type="project" value="TreeGrafter"/>
</dbReference>
<dbReference type="Proteomes" id="UP001162480">
    <property type="component" value="Chromosome 15"/>
</dbReference>
<name>A0AA36FCF8_OCTVU</name>
<organism evidence="4 5">
    <name type="scientific">Octopus vulgaris</name>
    <name type="common">Common octopus</name>
    <dbReference type="NCBI Taxonomy" id="6645"/>
    <lineage>
        <taxon>Eukaryota</taxon>
        <taxon>Metazoa</taxon>
        <taxon>Spiralia</taxon>
        <taxon>Lophotrochozoa</taxon>
        <taxon>Mollusca</taxon>
        <taxon>Cephalopoda</taxon>
        <taxon>Coleoidea</taxon>
        <taxon>Octopodiformes</taxon>
        <taxon>Octopoda</taxon>
        <taxon>Incirrata</taxon>
        <taxon>Octopodidae</taxon>
        <taxon>Octopus</taxon>
    </lineage>
</organism>
<evidence type="ECO:0000256" key="2">
    <source>
        <dbReference type="ARBA" id="ARBA00022525"/>
    </source>
</evidence>
<feature type="domain" description="Ig-like" evidence="3">
    <location>
        <begin position="130"/>
        <end position="239"/>
    </location>
</feature>
<dbReference type="InterPro" id="IPR007110">
    <property type="entry name" value="Ig-like_dom"/>
</dbReference>
<dbReference type="PANTHER" id="PTHR13723:SF281">
    <property type="entry name" value="PAPILIN"/>
    <property type="match status" value="1"/>
</dbReference>
<dbReference type="PROSITE" id="PS50092">
    <property type="entry name" value="TSP1"/>
    <property type="match status" value="1"/>
</dbReference>
<dbReference type="PROSITE" id="PS50835">
    <property type="entry name" value="IG_LIKE"/>
    <property type="match status" value="1"/>
</dbReference>
<dbReference type="GO" id="GO:0006508">
    <property type="term" value="P:proteolysis"/>
    <property type="evidence" value="ECO:0007669"/>
    <property type="project" value="TreeGrafter"/>
</dbReference>
<keyword evidence="2" id="KW-0964">Secreted</keyword>
<dbReference type="SUPFAM" id="SSF48726">
    <property type="entry name" value="Immunoglobulin"/>
    <property type="match status" value="1"/>
</dbReference>
<dbReference type="InterPro" id="IPR000884">
    <property type="entry name" value="TSP1_rpt"/>
</dbReference>
<sequence length="470" mass="53810">MCFGWYNLDEYTPCQPTCGDSTQQRLVACVEEGTQGDKRQFSAVANKFCLNPMPKMLKVCISSAECPALWGIGSWEKCSVSCNGGLQRRWLGCQKVLPDGNLVNVSDTECADIPRQRSIRVCNSFPCQKPRIKEPVKKFFQLTHSMAINIFTGSHAYVLPATVLTVRCLTRGIDRSSIRWFRNGKPLVPFTDLRVNYSRNSLHRIKVQTPSTPNQSENYTCRCNTIYNNVSRTLESTVVLHLISLIDILRETAHRESYLLGTVTSPYANVTDPADKRPRRAYYVSSQWSSCTASTCKRYGRQTRNVSCEIITTNYFEELPAGVCKRGRLKRPEVKRKCRMDCFKWITYEWGKCHPMSCIRDNMSTQRRRIVCYDSMSHSITRRRNCDNLSLPPSLERKCSTPLCRANWVTATSWKKCHGQCGSYGVQTRSLWCLWEKTGLPAKNNCYNKLRPLVKRTCKMPRCKHGGTNQ</sequence>